<organism evidence="6 7">
    <name type="scientific">Acanthochromis polyacanthus</name>
    <name type="common">spiny chromis</name>
    <dbReference type="NCBI Taxonomy" id="80966"/>
    <lineage>
        <taxon>Eukaryota</taxon>
        <taxon>Metazoa</taxon>
        <taxon>Chordata</taxon>
        <taxon>Craniata</taxon>
        <taxon>Vertebrata</taxon>
        <taxon>Euteleostomi</taxon>
        <taxon>Actinopterygii</taxon>
        <taxon>Neopterygii</taxon>
        <taxon>Teleostei</taxon>
        <taxon>Neoteleostei</taxon>
        <taxon>Acanthomorphata</taxon>
        <taxon>Ovalentaria</taxon>
        <taxon>Pomacentridae</taxon>
        <taxon>Acanthochromis</taxon>
    </lineage>
</organism>
<accession>A0A3Q1FJV4</accession>
<reference evidence="6" key="2">
    <citation type="submission" date="2025-09" db="UniProtKB">
        <authorList>
            <consortium name="Ensembl"/>
        </authorList>
    </citation>
    <scope>IDENTIFICATION</scope>
</reference>
<evidence type="ECO:0000256" key="2">
    <source>
        <dbReference type="ARBA" id="ARBA00022771"/>
    </source>
</evidence>
<dbReference type="Gene3D" id="3.30.40.10">
    <property type="entry name" value="Zinc/RING finger domain, C3HC4 (zinc finger)"/>
    <property type="match status" value="1"/>
</dbReference>
<dbReference type="InParanoid" id="A0A3Q1FJV4"/>
<name>A0A3Q1FJV4_9TELE</name>
<dbReference type="STRING" id="80966.ENSAPOP00000018251"/>
<evidence type="ECO:0000313" key="7">
    <source>
        <dbReference type="Proteomes" id="UP000257200"/>
    </source>
</evidence>
<dbReference type="PROSITE" id="PS00518">
    <property type="entry name" value="ZF_RING_1"/>
    <property type="match status" value="1"/>
</dbReference>
<keyword evidence="1" id="KW-0479">Metal-binding</keyword>
<dbReference type="InterPro" id="IPR051051">
    <property type="entry name" value="E3_ubiq-ligase_TRIM/RNF"/>
</dbReference>
<dbReference type="GO" id="GO:0008270">
    <property type="term" value="F:zinc ion binding"/>
    <property type="evidence" value="ECO:0007669"/>
    <property type="project" value="UniProtKB-KW"/>
</dbReference>
<dbReference type="InterPro" id="IPR017907">
    <property type="entry name" value="Znf_RING_CS"/>
</dbReference>
<evidence type="ECO:0000256" key="3">
    <source>
        <dbReference type="ARBA" id="ARBA00022833"/>
    </source>
</evidence>
<evidence type="ECO:0000256" key="1">
    <source>
        <dbReference type="ARBA" id="ARBA00022723"/>
    </source>
</evidence>
<dbReference type="Pfam" id="PF15227">
    <property type="entry name" value="zf-C3HC4_4"/>
    <property type="match status" value="1"/>
</dbReference>
<dbReference type="InterPro" id="IPR001841">
    <property type="entry name" value="Znf_RING"/>
</dbReference>
<dbReference type="SMART" id="SM00184">
    <property type="entry name" value="RING"/>
    <property type="match status" value="1"/>
</dbReference>
<dbReference type="Proteomes" id="UP000257200">
    <property type="component" value="Unplaced"/>
</dbReference>
<keyword evidence="7" id="KW-1185">Reference proteome</keyword>
<protein>
    <submittedName>
        <fullName evidence="6">Si:ch211-1n9.6</fullName>
    </submittedName>
</protein>
<dbReference type="PANTHER" id="PTHR25465">
    <property type="entry name" value="B-BOX DOMAIN CONTAINING"/>
    <property type="match status" value="1"/>
</dbReference>
<dbReference type="PROSITE" id="PS50089">
    <property type="entry name" value="ZF_RING_2"/>
    <property type="match status" value="1"/>
</dbReference>
<proteinExistence type="predicted"/>
<dbReference type="GeneTree" id="ENSGT00980000198624"/>
<dbReference type="SUPFAM" id="SSF57850">
    <property type="entry name" value="RING/U-box"/>
    <property type="match status" value="1"/>
</dbReference>
<keyword evidence="2 4" id="KW-0863">Zinc-finger</keyword>
<keyword evidence="3" id="KW-0862">Zinc</keyword>
<dbReference type="PANTHER" id="PTHR25465:SF38">
    <property type="entry name" value="E3 UBIQUITIN_ISG15 LIGASE TRIM25"/>
    <property type="match status" value="1"/>
</dbReference>
<evidence type="ECO:0000313" key="6">
    <source>
        <dbReference type="Ensembl" id="ENSAPOP00000018251.1"/>
    </source>
</evidence>
<feature type="domain" description="RING-type" evidence="5">
    <location>
        <begin position="10"/>
        <end position="54"/>
    </location>
</feature>
<dbReference type="InterPro" id="IPR013083">
    <property type="entry name" value="Znf_RING/FYVE/PHD"/>
</dbReference>
<evidence type="ECO:0000256" key="4">
    <source>
        <dbReference type="PROSITE-ProRule" id="PRU00175"/>
    </source>
</evidence>
<dbReference type="AlphaFoldDB" id="A0A3Q1FJV4"/>
<dbReference type="Ensembl" id="ENSAPOT00000027798.1">
    <property type="protein sequence ID" value="ENSAPOP00000018251.1"/>
    <property type="gene ID" value="ENSAPOG00000021582.1"/>
</dbReference>
<reference evidence="6" key="1">
    <citation type="submission" date="2025-08" db="UniProtKB">
        <authorList>
            <consortium name="Ensembl"/>
        </authorList>
    </citation>
    <scope>IDENTIFICATION</scope>
</reference>
<evidence type="ECO:0000259" key="5">
    <source>
        <dbReference type="PROSITE" id="PS50089"/>
    </source>
</evidence>
<sequence length="58" mass="6600">MGTVEETLKCPICQDFFTEPVTLHCGHDFCLTCIQAVWETDVSRDGPFFCPECQIFLP</sequence>